<gene>
    <name evidence="1" type="ORF">GWI33_019562</name>
</gene>
<sequence>MSSASKSMKESRIINVSNKTFDIEDKGIRGQNHEDYLLQYEKFSLFDITTNKISPRSLCENYHNGQSKNVMVSLLDHLTSLKLDEEPKISTKRIMNEIERLERQTKDLDNLLEIQFCY</sequence>
<dbReference type="Proteomes" id="UP000625711">
    <property type="component" value="Unassembled WGS sequence"/>
</dbReference>
<reference evidence="1" key="1">
    <citation type="submission" date="2020-08" db="EMBL/GenBank/DDBJ databases">
        <title>Genome sequencing and assembly of the red palm weevil Rhynchophorus ferrugineus.</title>
        <authorList>
            <person name="Dias G.B."/>
            <person name="Bergman C.M."/>
            <person name="Manee M."/>
        </authorList>
    </citation>
    <scope>NUCLEOTIDE SEQUENCE</scope>
    <source>
        <strain evidence="1">AA-2017</strain>
        <tissue evidence="1">Whole larva</tissue>
    </source>
</reference>
<name>A0A834M437_RHYFE</name>
<keyword evidence="2" id="KW-1185">Reference proteome</keyword>
<dbReference type="AlphaFoldDB" id="A0A834M437"/>
<accession>A0A834M437</accession>
<protein>
    <submittedName>
        <fullName evidence="1">Uncharacterized protein</fullName>
    </submittedName>
</protein>
<organism evidence="1 2">
    <name type="scientific">Rhynchophorus ferrugineus</name>
    <name type="common">Red palm weevil</name>
    <name type="synonym">Curculio ferrugineus</name>
    <dbReference type="NCBI Taxonomy" id="354439"/>
    <lineage>
        <taxon>Eukaryota</taxon>
        <taxon>Metazoa</taxon>
        <taxon>Ecdysozoa</taxon>
        <taxon>Arthropoda</taxon>
        <taxon>Hexapoda</taxon>
        <taxon>Insecta</taxon>
        <taxon>Pterygota</taxon>
        <taxon>Neoptera</taxon>
        <taxon>Endopterygota</taxon>
        <taxon>Coleoptera</taxon>
        <taxon>Polyphaga</taxon>
        <taxon>Cucujiformia</taxon>
        <taxon>Curculionidae</taxon>
        <taxon>Dryophthorinae</taxon>
        <taxon>Rhynchophorus</taxon>
    </lineage>
</organism>
<proteinExistence type="predicted"/>
<evidence type="ECO:0000313" key="1">
    <source>
        <dbReference type="EMBL" id="KAF7267181.1"/>
    </source>
</evidence>
<evidence type="ECO:0000313" key="2">
    <source>
        <dbReference type="Proteomes" id="UP000625711"/>
    </source>
</evidence>
<comment type="caution">
    <text evidence="1">The sequence shown here is derived from an EMBL/GenBank/DDBJ whole genome shotgun (WGS) entry which is preliminary data.</text>
</comment>
<dbReference type="EMBL" id="JAACXV010014453">
    <property type="protein sequence ID" value="KAF7267181.1"/>
    <property type="molecule type" value="Genomic_DNA"/>
</dbReference>